<dbReference type="InterPro" id="IPR036188">
    <property type="entry name" value="FAD/NAD-bd_sf"/>
</dbReference>
<comment type="similarity">
    <text evidence="1">Belongs to the flavin-dependent halogenase family. Bacterial tryptophan halogenase subfamily.</text>
</comment>
<feature type="compositionally biased region" description="Polar residues" evidence="2">
    <location>
        <begin position="519"/>
        <end position="529"/>
    </location>
</feature>
<dbReference type="PANTHER" id="PTHR43747">
    <property type="entry name" value="FAD-BINDING PROTEIN"/>
    <property type="match status" value="1"/>
</dbReference>
<evidence type="ECO:0008006" key="5">
    <source>
        <dbReference type="Google" id="ProtNLM"/>
    </source>
</evidence>
<dbReference type="InterPro" id="IPR050816">
    <property type="entry name" value="Flavin-dep_Halogenase_NPB"/>
</dbReference>
<dbReference type="PANTHER" id="PTHR43747:SF1">
    <property type="entry name" value="SLR1998 PROTEIN"/>
    <property type="match status" value="1"/>
</dbReference>
<dbReference type="InterPro" id="IPR006905">
    <property type="entry name" value="Flavin_halogenase"/>
</dbReference>
<dbReference type="AlphaFoldDB" id="A0A7K0CIC0"/>
<organism evidence="3 4">
    <name type="scientific">Streptomyces smaragdinus</name>
    <dbReference type="NCBI Taxonomy" id="2585196"/>
    <lineage>
        <taxon>Bacteria</taxon>
        <taxon>Bacillati</taxon>
        <taxon>Actinomycetota</taxon>
        <taxon>Actinomycetes</taxon>
        <taxon>Kitasatosporales</taxon>
        <taxon>Streptomycetaceae</taxon>
        <taxon>Streptomyces</taxon>
    </lineage>
</organism>
<dbReference type="EMBL" id="WEGJ01000007">
    <property type="protein sequence ID" value="MQY12474.1"/>
    <property type="molecule type" value="Genomic_DNA"/>
</dbReference>
<dbReference type="Gene3D" id="3.50.50.60">
    <property type="entry name" value="FAD/NAD(P)-binding domain"/>
    <property type="match status" value="1"/>
</dbReference>
<feature type="region of interest" description="Disordered" evidence="2">
    <location>
        <begin position="488"/>
        <end position="529"/>
    </location>
</feature>
<sequence length="529" mass="58016">MAATPPTRTSVAVIGGGPAGSTAAALLARSGIDVVVLERAKFPRYHIGESLLASCPLVLELSGAMEKVDAAGFTEKRGGLFRWGSEQDWVVNWLDVYGPDRRSWLVDRAKFDKILLDNAREQGAVVYEEAIVHDVEFDDGRPVAVEWSGGPDGAPRQRLACDWVIDASGRAGVLSAQKLKDREHHEVFQNVAAWGYWQGGKTLPNTPPGGLNSISAKDGWYWLIPLSDGRLSCGYVTHRDVFRRRRAEYSSLEEMVKSVVMESEHIRPLIDGCEFVGPARAEQDYSYAAEKFCGPGYMLSGDAACFLDPLLSTGVHLALYSATIAAAGIVAMRDGTVSETEVLAFYEYCYRRSYARLLTLVGGMYEQYGGKQTYFWSAHNLSHQVPLLDREAVGERDFVDLSAGLSDFIEAQKPDGEGYRRVLTDQLVLGAHKAQYDAVALGKVPADRGPFDFSYLDENNHYQREAREAEVEEAAGFTLVTEPRLGLARIGTPAEESARREGPDPLNDGGPGSEALLSYWTTPETSAKN</sequence>
<name>A0A7K0CIC0_9ACTN</name>
<dbReference type="RefSeq" id="WP_153452088.1">
    <property type="nucleotide sequence ID" value="NZ_WEGJ01000007.1"/>
</dbReference>
<comment type="caution">
    <text evidence="3">The sequence shown here is derived from an EMBL/GenBank/DDBJ whole genome shotgun (WGS) entry which is preliminary data.</text>
</comment>
<evidence type="ECO:0000313" key="3">
    <source>
        <dbReference type="EMBL" id="MQY12474.1"/>
    </source>
</evidence>
<dbReference type="SUPFAM" id="SSF51905">
    <property type="entry name" value="FAD/NAD(P)-binding domain"/>
    <property type="match status" value="1"/>
</dbReference>
<dbReference type="Proteomes" id="UP000466345">
    <property type="component" value="Unassembled WGS sequence"/>
</dbReference>
<dbReference type="OrthoDB" id="103324at2"/>
<evidence type="ECO:0000256" key="1">
    <source>
        <dbReference type="ARBA" id="ARBA00038396"/>
    </source>
</evidence>
<dbReference type="Pfam" id="PF04820">
    <property type="entry name" value="Trp_halogenase"/>
    <property type="match status" value="2"/>
</dbReference>
<accession>A0A7K0CIC0</accession>
<evidence type="ECO:0000313" key="4">
    <source>
        <dbReference type="Proteomes" id="UP000466345"/>
    </source>
</evidence>
<dbReference type="GO" id="GO:0004497">
    <property type="term" value="F:monooxygenase activity"/>
    <property type="evidence" value="ECO:0007669"/>
    <property type="project" value="InterPro"/>
</dbReference>
<protein>
    <recommendedName>
        <fullName evidence="5">Halogenase</fullName>
    </recommendedName>
</protein>
<dbReference type="Gene3D" id="3.30.9.100">
    <property type="match status" value="1"/>
</dbReference>
<evidence type="ECO:0000256" key="2">
    <source>
        <dbReference type="SAM" id="MobiDB-lite"/>
    </source>
</evidence>
<dbReference type="PRINTS" id="PR00420">
    <property type="entry name" value="RNGMNOXGNASE"/>
</dbReference>
<proteinExistence type="inferred from homology"/>
<gene>
    <name evidence="3" type="ORF">SRB5_26080</name>
</gene>
<reference evidence="3 4" key="1">
    <citation type="submission" date="2019-10" db="EMBL/GenBank/DDBJ databases">
        <title>Streptomyces smaragdinus sp. nov. and Streptomyces fabii sp. nov., isolated from the gut of fungus growing-termite Macrotermes natalensis.</title>
        <authorList>
            <person name="Schwitalla J."/>
            <person name="Benndorf R."/>
            <person name="Martin K."/>
            <person name="De Beer W."/>
            <person name="Kaster A.-K."/>
            <person name="Vollmers J."/>
            <person name="Poulsen M."/>
            <person name="Beemelmanns C."/>
        </authorList>
    </citation>
    <scope>NUCLEOTIDE SEQUENCE [LARGE SCALE GENOMIC DNA]</scope>
    <source>
        <strain evidence="3 4">RB5</strain>
    </source>
</reference>
<keyword evidence="4" id="KW-1185">Reference proteome</keyword>